<gene>
    <name evidence="3" type="ORF">OIDMADRAFT_118022</name>
</gene>
<feature type="region of interest" description="Disordered" evidence="1">
    <location>
        <begin position="15"/>
        <end position="37"/>
    </location>
</feature>
<sequence>MFFLSYLSCGPHDISEVSLPTPPSPTLSGSDAWTSADESPAPLRLVKTFPSITSRPTDEEFQTPKRRHSFPAVAIGRRLNMLSWGPTATTKQRSGTGDVLVGKKMATLSRLIRTHTDAKLLKKKGQWLSRTWSKKLVEKEDLEAALKEAKRNHPDWMNSISRLVDFVRNNPQLFVMLVYTKNERLLDQFCGKGMGDDKFPVKFTQTDTSIESTKGNTPIKLELRSKIDTPSAFTLFDYWQWLFFVPQLHWSIFDHPPLDSKCLLPFLTLEEKSRTEFSIVYKGVIHRDHIAFGLDGIRPICCHLLNLYQEIATNEKNHPYVAVKQLLPNGLTKDTYKSFVKAEYQTLDILRYFETQHLIKATAFYKKKAGEAEDLYFVFPWAEHGNLRQFWKEKTPSLDDNNYMKWVFDQIVGLADAIRTLHHESDQTCRHGDLKPENVLCFNASRSTTVKDHTSCILVIADVGLARIHDKSTEFRSKTRILAGETMAYAAPEIELFPERATSRRYDIWSLGCLYLEFVIWLLYGIEELERFNKEIGARFYTISGPETLRVDGTKDAQVNPVVKNWIGYIKRDWRCVGTGMKDTAIGHLIALVEERLLIVTANPDPKDQIPTLNKAEDQDQATANSEQSRDINPGILVQRPTALSDNARKSEISGRFERTRKYERAYALEVFEGVLAITQDVEKGSIEWINMHQNSAEIVIRNGPESVTGISTASRRNSAGKNQEVSAISFYGQLDDKWEYIPDKDAAQRLQASLEQLPQLCELSKLCYRCHGLSLSSKECSFDDTPRKLAKSSVECALCRLLSLSLMYWATLPDDTLHFFRFGSSLKFNNKRLPPIVSIYTLPNTPNALKSNIQVGFPKLVDPGSPIHIEVLRQWIRDCDDKHRCLGSQDAPILPTRLLYVGRHGSEQPRLICKTGNLKKEEKYMALSHRWGSHPMEGKLDPLADKIVCTYKKNIHRLEQGFDESDLPPMYLDAITIARELEVDYLWIDSLCIIQQDKSDPLDKGEDWKEESERMELVFRFAYATLTASCASSPAERFLKTRPERACVTMKTDNSSLYYLCDAIDDFGGDVERGELNKRGWVLQERALSRRTIYFTEEQTYWECGEGVRCETLTKTKNSKASFLGDANFPYSIPNYVKGKKIMLYQDLYERYSKLELSYSTDRPVAIRGLEKRLLRALDTKGGHGVFDIYLRRGLLWQRDQASLERIDFSGKEEQELVPSWSWMAYTGGIRYMNVPLGEVDWDQWDQNIISPWKMAKDNNNASLELEVLVHDIKVVEPGARVFLDDPGRTFGRPFKCVILGSSKVSNQGKGETYYALIVTSLILGEMNVYERAGVAFLHKHQILWDNPATKARIH</sequence>
<dbReference type="InterPro" id="IPR008271">
    <property type="entry name" value="Ser/Thr_kinase_AS"/>
</dbReference>
<dbReference type="HOGENOM" id="CLU_002639_7_0_1"/>
<reference evidence="3 4" key="1">
    <citation type="submission" date="2014-04" db="EMBL/GenBank/DDBJ databases">
        <authorList>
            <consortium name="DOE Joint Genome Institute"/>
            <person name="Kuo A."/>
            <person name="Martino E."/>
            <person name="Perotto S."/>
            <person name="Kohler A."/>
            <person name="Nagy L.G."/>
            <person name="Floudas D."/>
            <person name="Copeland A."/>
            <person name="Barry K.W."/>
            <person name="Cichocki N."/>
            <person name="Veneault-Fourrey C."/>
            <person name="LaButti K."/>
            <person name="Lindquist E.A."/>
            <person name="Lipzen A."/>
            <person name="Lundell T."/>
            <person name="Morin E."/>
            <person name="Murat C."/>
            <person name="Sun H."/>
            <person name="Tunlid A."/>
            <person name="Henrissat B."/>
            <person name="Grigoriev I.V."/>
            <person name="Hibbett D.S."/>
            <person name="Martin F."/>
            <person name="Nordberg H.P."/>
            <person name="Cantor M.N."/>
            <person name="Hua S.X."/>
        </authorList>
    </citation>
    <scope>NUCLEOTIDE SEQUENCE [LARGE SCALE GENOMIC DNA]</scope>
    <source>
        <strain evidence="3 4">Zn</strain>
    </source>
</reference>
<dbReference type="SMART" id="SM00220">
    <property type="entry name" value="S_TKc"/>
    <property type="match status" value="1"/>
</dbReference>
<evidence type="ECO:0000259" key="2">
    <source>
        <dbReference type="PROSITE" id="PS50011"/>
    </source>
</evidence>
<dbReference type="Gene3D" id="1.10.510.10">
    <property type="entry name" value="Transferase(Phosphotransferase) domain 1"/>
    <property type="match status" value="1"/>
</dbReference>
<dbReference type="PANTHER" id="PTHR33112:SF10">
    <property type="entry name" value="TOL"/>
    <property type="match status" value="1"/>
</dbReference>
<dbReference type="SUPFAM" id="SSF56112">
    <property type="entry name" value="Protein kinase-like (PK-like)"/>
    <property type="match status" value="1"/>
</dbReference>
<name>A0A0C3HJW8_OIDMZ</name>
<dbReference type="Pfam" id="PF00069">
    <property type="entry name" value="Pkinase"/>
    <property type="match status" value="1"/>
</dbReference>
<organism evidence="3 4">
    <name type="scientific">Oidiodendron maius (strain Zn)</name>
    <dbReference type="NCBI Taxonomy" id="913774"/>
    <lineage>
        <taxon>Eukaryota</taxon>
        <taxon>Fungi</taxon>
        <taxon>Dikarya</taxon>
        <taxon>Ascomycota</taxon>
        <taxon>Pezizomycotina</taxon>
        <taxon>Leotiomycetes</taxon>
        <taxon>Leotiomycetes incertae sedis</taxon>
        <taxon>Myxotrichaceae</taxon>
        <taxon>Oidiodendron</taxon>
    </lineage>
</organism>
<accession>A0A0C3HJW8</accession>
<evidence type="ECO:0000313" key="4">
    <source>
        <dbReference type="Proteomes" id="UP000054321"/>
    </source>
</evidence>
<dbReference type="InterPro" id="IPR011009">
    <property type="entry name" value="Kinase-like_dom_sf"/>
</dbReference>
<protein>
    <recommendedName>
        <fullName evidence="2">Protein kinase domain-containing protein</fullName>
    </recommendedName>
</protein>
<dbReference type="InParanoid" id="A0A0C3HJW8"/>
<reference evidence="4" key="2">
    <citation type="submission" date="2015-01" db="EMBL/GenBank/DDBJ databases">
        <title>Evolutionary Origins and Diversification of the Mycorrhizal Mutualists.</title>
        <authorList>
            <consortium name="DOE Joint Genome Institute"/>
            <consortium name="Mycorrhizal Genomics Consortium"/>
            <person name="Kohler A."/>
            <person name="Kuo A."/>
            <person name="Nagy L.G."/>
            <person name="Floudas D."/>
            <person name="Copeland A."/>
            <person name="Barry K.W."/>
            <person name="Cichocki N."/>
            <person name="Veneault-Fourrey C."/>
            <person name="LaButti K."/>
            <person name="Lindquist E.A."/>
            <person name="Lipzen A."/>
            <person name="Lundell T."/>
            <person name="Morin E."/>
            <person name="Murat C."/>
            <person name="Riley R."/>
            <person name="Ohm R."/>
            <person name="Sun H."/>
            <person name="Tunlid A."/>
            <person name="Henrissat B."/>
            <person name="Grigoriev I.V."/>
            <person name="Hibbett D.S."/>
            <person name="Martin F."/>
        </authorList>
    </citation>
    <scope>NUCLEOTIDE SEQUENCE [LARGE SCALE GENOMIC DNA]</scope>
    <source>
        <strain evidence="4">Zn</strain>
    </source>
</reference>
<feature type="region of interest" description="Disordered" evidence="1">
    <location>
        <begin position="608"/>
        <end position="635"/>
    </location>
</feature>
<dbReference type="Pfam" id="PF06985">
    <property type="entry name" value="HET"/>
    <property type="match status" value="1"/>
</dbReference>
<dbReference type="InterPro" id="IPR010730">
    <property type="entry name" value="HET"/>
</dbReference>
<evidence type="ECO:0000313" key="3">
    <source>
        <dbReference type="EMBL" id="KIN03390.1"/>
    </source>
</evidence>
<dbReference type="CDD" id="cd00180">
    <property type="entry name" value="PKc"/>
    <property type="match status" value="1"/>
</dbReference>
<dbReference type="GO" id="GO:0005524">
    <property type="term" value="F:ATP binding"/>
    <property type="evidence" value="ECO:0007669"/>
    <property type="project" value="InterPro"/>
</dbReference>
<evidence type="ECO:0000256" key="1">
    <source>
        <dbReference type="SAM" id="MobiDB-lite"/>
    </source>
</evidence>
<feature type="domain" description="Protein kinase" evidence="2">
    <location>
        <begin position="266"/>
        <end position="636"/>
    </location>
</feature>
<dbReference type="STRING" id="913774.A0A0C3HJW8"/>
<keyword evidence="4" id="KW-1185">Reference proteome</keyword>
<dbReference type="PANTHER" id="PTHR33112">
    <property type="entry name" value="DOMAIN PROTEIN, PUTATIVE-RELATED"/>
    <property type="match status" value="1"/>
</dbReference>
<dbReference type="GO" id="GO:0004672">
    <property type="term" value="F:protein kinase activity"/>
    <property type="evidence" value="ECO:0007669"/>
    <property type="project" value="InterPro"/>
</dbReference>
<dbReference type="EMBL" id="KN832873">
    <property type="protein sequence ID" value="KIN03390.1"/>
    <property type="molecule type" value="Genomic_DNA"/>
</dbReference>
<proteinExistence type="predicted"/>
<dbReference type="PROSITE" id="PS50011">
    <property type="entry name" value="PROTEIN_KINASE_DOM"/>
    <property type="match status" value="1"/>
</dbReference>
<dbReference type="Proteomes" id="UP000054321">
    <property type="component" value="Unassembled WGS sequence"/>
</dbReference>
<dbReference type="PROSITE" id="PS00108">
    <property type="entry name" value="PROTEIN_KINASE_ST"/>
    <property type="match status" value="1"/>
</dbReference>
<dbReference type="InterPro" id="IPR000719">
    <property type="entry name" value="Prot_kinase_dom"/>
</dbReference>
<dbReference type="OrthoDB" id="4062651at2759"/>